<dbReference type="EMBL" id="WMEZ01000001">
    <property type="protein sequence ID" value="MYL48107.1"/>
    <property type="molecule type" value="Genomic_DNA"/>
</dbReference>
<feature type="domain" description="AraC effector-binding" evidence="1">
    <location>
        <begin position="1"/>
        <end position="159"/>
    </location>
</feature>
<dbReference type="Proteomes" id="UP000447393">
    <property type="component" value="Unassembled WGS sequence"/>
</dbReference>
<gene>
    <name evidence="2" type="ORF">GLV98_01360</name>
</gene>
<protein>
    <submittedName>
        <fullName evidence="2">GyrI-like domain-containing protein</fullName>
    </submittedName>
</protein>
<dbReference type="RefSeq" id="WP_160911339.1">
    <property type="nucleotide sequence ID" value="NZ_WMEZ01000001.1"/>
</dbReference>
<evidence type="ECO:0000313" key="2">
    <source>
        <dbReference type="EMBL" id="MYL48107.1"/>
    </source>
</evidence>
<dbReference type="InterPro" id="IPR029442">
    <property type="entry name" value="GyrI-like"/>
</dbReference>
<dbReference type="Pfam" id="PF06445">
    <property type="entry name" value="GyrI-like"/>
    <property type="match status" value="1"/>
</dbReference>
<dbReference type="OrthoDB" id="5337216at2"/>
<dbReference type="SMART" id="SM00871">
    <property type="entry name" value="AraC_E_bind"/>
    <property type="match status" value="1"/>
</dbReference>
<dbReference type="SUPFAM" id="SSF55136">
    <property type="entry name" value="Probable bacterial effector-binding domain"/>
    <property type="match status" value="1"/>
</dbReference>
<sequence length="173" mass="20146">MDPKIIALEEKKLIGKSKRMSLEEDSTQELWKSFMPHRHSIPHRTDEMLYNLKVFDQGLGPMNFSSSTTFVKWAAVEVDQLDPEEMPAMETHLLSGGIYAVFLHRGPASAFNQTLQYIFKEWLPSSSYTLDDREHFERFTEDYRPADPEAVEEVWIPVQYRGRGTDVMMKDPE</sequence>
<name>A0A845DXI3_9BACI</name>
<dbReference type="Gene3D" id="3.20.80.10">
    <property type="entry name" value="Regulatory factor, effector binding domain"/>
    <property type="match status" value="1"/>
</dbReference>
<dbReference type="InterPro" id="IPR010499">
    <property type="entry name" value="AraC_E-bd"/>
</dbReference>
<dbReference type="PANTHER" id="PTHR40055">
    <property type="entry name" value="TRANSCRIPTIONAL REGULATOR YGIV-RELATED"/>
    <property type="match status" value="1"/>
</dbReference>
<dbReference type="PANTHER" id="PTHR40055:SF1">
    <property type="entry name" value="TRANSCRIPTIONAL REGULATOR YGIV-RELATED"/>
    <property type="match status" value="1"/>
</dbReference>
<dbReference type="InterPro" id="IPR050908">
    <property type="entry name" value="SmbC-like"/>
</dbReference>
<comment type="caution">
    <text evidence="2">The sequence shown here is derived from an EMBL/GenBank/DDBJ whole genome shotgun (WGS) entry which is preliminary data.</text>
</comment>
<organism evidence="2 3">
    <name type="scientific">Halobacillus litoralis</name>
    <dbReference type="NCBI Taxonomy" id="45668"/>
    <lineage>
        <taxon>Bacteria</taxon>
        <taxon>Bacillati</taxon>
        <taxon>Bacillota</taxon>
        <taxon>Bacilli</taxon>
        <taxon>Bacillales</taxon>
        <taxon>Bacillaceae</taxon>
        <taxon>Halobacillus</taxon>
    </lineage>
</organism>
<dbReference type="AlphaFoldDB" id="A0A845DXI3"/>
<evidence type="ECO:0000313" key="3">
    <source>
        <dbReference type="Proteomes" id="UP000447393"/>
    </source>
</evidence>
<evidence type="ECO:0000259" key="1">
    <source>
        <dbReference type="SMART" id="SM00871"/>
    </source>
</evidence>
<proteinExistence type="predicted"/>
<dbReference type="InterPro" id="IPR011256">
    <property type="entry name" value="Reg_factor_effector_dom_sf"/>
</dbReference>
<reference evidence="2 3" key="1">
    <citation type="submission" date="2019-11" db="EMBL/GenBank/DDBJ databases">
        <title>Genome sequences of 17 halophilic strains isolated from different environments.</title>
        <authorList>
            <person name="Furrow R.E."/>
        </authorList>
    </citation>
    <scope>NUCLEOTIDE SEQUENCE [LARGE SCALE GENOMIC DNA]</scope>
    <source>
        <strain evidence="2 3">22505_10_Sand</strain>
    </source>
</reference>
<accession>A0A845DXI3</accession>